<dbReference type="AlphaFoldDB" id="A0AAW0CED0"/>
<keyword evidence="3" id="KW-1185">Reference proteome</keyword>
<feature type="region of interest" description="Disordered" evidence="1">
    <location>
        <begin position="45"/>
        <end position="67"/>
    </location>
</feature>
<reference evidence="2 3" key="1">
    <citation type="journal article" date="2024" name="J Genomics">
        <title>Draft genome sequencing and assembly of Favolaschia claudopus CIRM-BRFM 2984 isolated from oak limbs.</title>
        <authorList>
            <person name="Navarro D."/>
            <person name="Drula E."/>
            <person name="Chaduli D."/>
            <person name="Cazenave R."/>
            <person name="Ahrendt S."/>
            <person name="Wang J."/>
            <person name="Lipzen A."/>
            <person name="Daum C."/>
            <person name="Barry K."/>
            <person name="Grigoriev I.V."/>
            <person name="Favel A."/>
            <person name="Rosso M.N."/>
            <person name="Martin F."/>
        </authorList>
    </citation>
    <scope>NUCLEOTIDE SEQUENCE [LARGE SCALE GENOMIC DNA]</scope>
    <source>
        <strain evidence="2 3">CIRM-BRFM 2984</strain>
    </source>
</reference>
<organism evidence="2 3">
    <name type="scientific">Favolaschia claudopus</name>
    <dbReference type="NCBI Taxonomy" id="2862362"/>
    <lineage>
        <taxon>Eukaryota</taxon>
        <taxon>Fungi</taxon>
        <taxon>Dikarya</taxon>
        <taxon>Basidiomycota</taxon>
        <taxon>Agaricomycotina</taxon>
        <taxon>Agaricomycetes</taxon>
        <taxon>Agaricomycetidae</taxon>
        <taxon>Agaricales</taxon>
        <taxon>Marasmiineae</taxon>
        <taxon>Mycenaceae</taxon>
        <taxon>Favolaschia</taxon>
    </lineage>
</organism>
<dbReference type="Proteomes" id="UP001362999">
    <property type="component" value="Unassembled WGS sequence"/>
</dbReference>
<accession>A0AAW0CED0</accession>
<evidence type="ECO:0000313" key="2">
    <source>
        <dbReference type="EMBL" id="KAK7037007.1"/>
    </source>
</evidence>
<protein>
    <submittedName>
        <fullName evidence="2">Uncharacterized protein</fullName>
    </submittedName>
</protein>
<sequence length="131" mass="14259">MASAPPLTLPPAPSPLLLSNESPALRFSEIPHSVLFPAFCIPDSRPNTDPRANTVQPSQTPRPASVRTPLHRDAWELCLHDYPNRSFVESLLHIIDHGCDIGFIGDRSVSQTSSNLRSASEHPEAVSDSIS</sequence>
<dbReference type="EMBL" id="JAWWNJ010000018">
    <property type="protein sequence ID" value="KAK7037007.1"/>
    <property type="molecule type" value="Genomic_DNA"/>
</dbReference>
<evidence type="ECO:0000256" key="1">
    <source>
        <dbReference type="SAM" id="MobiDB-lite"/>
    </source>
</evidence>
<feature type="compositionally biased region" description="Polar residues" evidence="1">
    <location>
        <begin position="45"/>
        <end position="62"/>
    </location>
</feature>
<proteinExistence type="predicted"/>
<name>A0AAW0CED0_9AGAR</name>
<evidence type="ECO:0000313" key="3">
    <source>
        <dbReference type="Proteomes" id="UP001362999"/>
    </source>
</evidence>
<gene>
    <name evidence="2" type="ORF">R3P38DRAFT_2517111</name>
</gene>
<feature type="non-terminal residue" evidence="2">
    <location>
        <position position="131"/>
    </location>
</feature>
<comment type="caution">
    <text evidence="2">The sequence shown here is derived from an EMBL/GenBank/DDBJ whole genome shotgun (WGS) entry which is preliminary data.</text>
</comment>